<feature type="region of interest" description="Disordered" evidence="1">
    <location>
        <begin position="1"/>
        <end position="23"/>
    </location>
</feature>
<feature type="compositionally biased region" description="Basic and acidic residues" evidence="1">
    <location>
        <begin position="7"/>
        <end position="21"/>
    </location>
</feature>
<evidence type="ECO:0000313" key="2">
    <source>
        <dbReference type="EMBL" id="AKX60102.1"/>
    </source>
</evidence>
<dbReference type="AlphaFoldDB" id="A0A0K1XG08"/>
<protein>
    <submittedName>
        <fullName evidence="2">Uncharacterized protein</fullName>
    </submittedName>
</protein>
<gene>
    <name evidence="2" type="ORF">AKN88_09300</name>
</gene>
<evidence type="ECO:0000256" key="1">
    <source>
        <dbReference type="SAM" id="MobiDB-lite"/>
    </source>
</evidence>
<name>A0A0K1XG08_9GAMM</name>
<keyword evidence="3" id="KW-1185">Reference proteome</keyword>
<accession>A0A0K1XG08</accession>
<dbReference type="Proteomes" id="UP000063953">
    <property type="component" value="Chromosome"/>
</dbReference>
<sequence length="71" mass="8112">MNQHRVHREEESVNTGGRDEASSLSKQRAMFIVHLHRVIHTGIDAAQVYSERFIKSRSADLGLYAEMALIF</sequence>
<evidence type="ECO:0000313" key="3">
    <source>
        <dbReference type="Proteomes" id="UP000063953"/>
    </source>
</evidence>
<dbReference type="EMBL" id="CP012365">
    <property type="protein sequence ID" value="AKX60102.1"/>
    <property type="molecule type" value="Genomic_DNA"/>
</dbReference>
<proteinExistence type="predicted"/>
<organism evidence="2 3">
    <name type="scientific">Thiopseudomonas alkaliphila</name>
    <dbReference type="NCBI Taxonomy" id="1697053"/>
    <lineage>
        <taxon>Bacteria</taxon>
        <taxon>Pseudomonadati</taxon>
        <taxon>Pseudomonadota</taxon>
        <taxon>Gammaproteobacteria</taxon>
        <taxon>Pseudomonadales</taxon>
        <taxon>Pseudomonadaceae</taxon>
        <taxon>Thiopseudomonas</taxon>
    </lineage>
</organism>
<reference evidence="2 3" key="1">
    <citation type="journal article" date="2015" name="Genome Announc.">
        <title>Genome Sequences of Oblitimonas alkaliphila gen. nov. sp. nov. (Proposed), a Novel Bacterium of the Pseudomonadaceae Family.</title>
        <authorList>
            <person name="Lauer A.C."/>
            <person name="Nicholson A.C."/>
            <person name="Humrighouse B.W."/>
            <person name="Emery B."/>
            <person name="Drobish A."/>
            <person name="Juieng P."/>
            <person name="Loparev V."/>
            <person name="McQuiston J.R."/>
        </authorList>
    </citation>
    <scope>NUCLEOTIDE SEQUENCE [LARGE SCALE GENOMIC DNA]</scope>
    <source>
        <strain evidence="2 3">E5571</strain>
    </source>
</reference>